<feature type="transmembrane region" description="Helical" evidence="2">
    <location>
        <begin position="260"/>
        <end position="282"/>
    </location>
</feature>
<feature type="region of interest" description="Disordered" evidence="1">
    <location>
        <begin position="395"/>
        <end position="433"/>
    </location>
</feature>
<feature type="chain" id="PRO_5042088164" evidence="3">
    <location>
        <begin position="20"/>
        <end position="433"/>
    </location>
</feature>
<feature type="compositionally biased region" description="Polar residues" evidence="1">
    <location>
        <begin position="423"/>
        <end position="433"/>
    </location>
</feature>
<feature type="compositionally biased region" description="Polar residues" evidence="1">
    <location>
        <begin position="205"/>
        <end position="221"/>
    </location>
</feature>
<proteinExistence type="predicted"/>
<organism evidence="4 5">
    <name type="scientific">Multifurca ochricompacta</name>
    <dbReference type="NCBI Taxonomy" id="376703"/>
    <lineage>
        <taxon>Eukaryota</taxon>
        <taxon>Fungi</taxon>
        <taxon>Dikarya</taxon>
        <taxon>Basidiomycota</taxon>
        <taxon>Agaricomycotina</taxon>
        <taxon>Agaricomycetes</taxon>
        <taxon>Russulales</taxon>
        <taxon>Russulaceae</taxon>
        <taxon>Multifurca</taxon>
    </lineage>
</organism>
<keyword evidence="2" id="KW-0472">Membrane</keyword>
<gene>
    <name evidence="4" type="ORF">B0F90DRAFT_79118</name>
</gene>
<feature type="signal peptide" evidence="3">
    <location>
        <begin position="1"/>
        <end position="19"/>
    </location>
</feature>
<name>A0AAD4QTM6_9AGAM</name>
<keyword evidence="3" id="KW-0732">Signal</keyword>
<dbReference type="AlphaFoldDB" id="A0AAD4QTM6"/>
<comment type="caution">
    <text evidence="4">The sequence shown here is derived from an EMBL/GenBank/DDBJ whole genome shotgun (WGS) entry which is preliminary data.</text>
</comment>
<evidence type="ECO:0000256" key="3">
    <source>
        <dbReference type="SAM" id="SignalP"/>
    </source>
</evidence>
<evidence type="ECO:0000256" key="1">
    <source>
        <dbReference type="SAM" id="MobiDB-lite"/>
    </source>
</evidence>
<dbReference type="Proteomes" id="UP001203297">
    <property type="component" value="Unassembled WGS sequence"/>
</dbReference>
<keyword evidence="5" id="KW-1185">Reference proteome</keyword>
<evidence type="ECO:0000313" key="5">
    <source>
        <dbReference type="Proteomes" id="UP001203297"/>
    </source>
</evidence>
<protein>
    <submittedName>
        <fullName evidence="4">Uncharacterized protein</fullName>
    </submittedName>
</protein>
<accession>A0AAD4QTM6</accession>
<dbReference type="EMBL" id="WTXG01000001">
    <property type="protein sequence ID" value="KAI0307875.1"/>
    <property type="molecule type" value="Genomic_DNA"/>
</dbReference>
<reference evidence="4" key="1">
    <citation type="journal article" date="2022" name="New Phytol.">
        <title>Evolutionary transition to the ectomycorrhizal habit in the genomes of a hyperdiverse lineage of mushroom-forming fungi.</title>
        <authorList>
            <person name="Looney B."/>
            <person name="Miyauchi S."/>
            <person name="Morin E."/>
            <person name="Drula E."/>
            <person name="Courty P.E."/>
            <person name="Kohler A."/>
            <person name="Kuo A."/>
            <person name="LaButti K."/>
            <person name="Pangilinan J."/>
            <person name="Lipzen A."/>
            <person name="Riley R."/>
            <person name="Andreopoulos W."/>
            <person name="He G."/>
            <person name="Johnson J."/>
            <person name="Nolan M."/>
            <person name="Tritt A."/>
            <person name="Barry K.W."/>
            <person name="Grigoriev I.V."/>
            <person name="Nagy L.G."/>
            <person name="Hibbett D."/>
            <person name="Henrissat B."/>
            <person name="Matheny P.B."/>
            <person name="Labbe J."/>
            <person name="Martin F.M."/>
        </authorList>
    </citation>
    <scope>NUCLEOTIDE SEQUENCE</scope>
    <source>
        <strain evidence="4">BPL690</strain>
    </source>
</reference>
<evidence type="ECO:0000313" key="4">
    <source>
        <dbReference type="EMBL" id="KAI0307875.1"/>
    </source>
</evidence>
<sequence>MRTLVLFLATLGAFVEVQGFTFTSTSPTQCGDLQISWAGGQPPFVLQLVPVWGTQTVFNIPTSAFSNGVGSFSTQLLFAQEQQFLITMSDATGFATGGISPLLTVEAPIANATCNTADTGPAFFYSLDVALQQCRPYTFSAYPKAIQPVTIYGMVPGGTGIVLHPPNGSAQFVWSAANVPAGTSIIFAMSDAQNRTGGSSDIKVSGSTNDNSCLTPGSPSVTSQITSTSASSVVFTSSAITSTANPHTSSSSGKVSGTTIAATIAGALVGLGVLAALGGFLVRRHRGNSFRRRGPHLDLDGAGGYHDSPSLLPVPYEVEPFPVSAATGTPYEMSHMESSAASLVPAPLIEPAVEVTRPSSSFVPSSRSRKTTITTSTRYQPARFVLHTDAEEIEPDENGIIELPPQYSEKRGTLPSHRAVSDVPTSSQLSHPP</sequence>
<evidence type="ECO:0000256" key="2">
    <source>
        <dbReference type="SAM" id="Phobius"/>
    </source>
</evidence>
<keyword evidence="2" id="KW-1133">Transmembrane helix</keyword>
<keyword evidence="2" id="KW-0812">Transmembrane</keyword>
<feature type="region of interest" description="Disordered" evidence="1">
    <location>
        <begin position="198"/>
        <end position="221"/>
    </location>
</feature>